<feature type="chain" id="PRO_5018986857" evidence="1">
    <location>
        <begin position="27"/>
        <end position="52"/>
    </location>
</feature>
<accession>A0A420J9D3</accession>
<dbReference type="Proteomes" id="UP000285405">
    <property type="component" value="Unassembled WGS sequence"/>
</dbReference>
<protein>
    <submittedName>
        <fullName evidence="2">Uncharacterized protein</fullName>
    </submittedName>
</protein>
<evidence type="ECO:0000313" key="3">
    <source>
        <dbReference type="Proteomes" id="UP000285405"/>
    </source>
</evidence>
<reference evidence="2 3" key="1">
    <citation type="journal article" date="2018" name="BMC Genomics">
        <title>Comparative genome analyses reveal sequence features reflecting distinct modes of host-adaptation between dicot and monocot powdery mildew.</title>
        <authorList>
            <person name="Wu Y."/>
            <person name="Ma X."/>
            <person name="Pan Z."/>
            <person name="Kale S.D."/>
            <person name="Song Y."/>
            <person name="King H."/>
            <person name="Zhang Q."/>
            <person name="Presley C."/>
            <person name="Deng X."/>
            <person name="Wei C.I."/>
            <person name="Xiao S."/>
        </authorList>
    </citation>
    <scope>NUCLEOTIDE SEQUENCE [LARGE SCALE GENOMIC DNA]</scope>
    <source>
        <strain evidence="2">UCSC1</strain>
    </source>
</reference>
<comment type="caution">
    <text evidence="2">The sequence shown here is derived from an EMBL/GenBank/DDBJ whole genome shotgun (WGS) entry which is preliminary data.</text>
</comment>
<evidence type="ECO:0000256" key="1">
    <source>
        <dbReference type="SAM" id="SignalP"/>
    </source>
</evidence>
<gene>
    <name evidence="2" type="ORF">GcC1_c10392o1</name>
</gene>
<feature type="signal peptide" evidence="1">
    <location>
        <begin position="1"/>
        <end position="26"/>
    </location>
</feature>
<dbReference type="AlphaFoldDB" id="A0A420J9D3"/>
<sequence length="52" mass="5941">MPLIFFFPRFLNCLILLSSRIWPCLCSHIDIYVANKGNWFSKVGGKVGGPKR</sequence>
<organism evidence="2 3">
    <name type="scientific">Golovinomyces cichoracearum</name>
    <dbReference type="NCBI Taxonomy" id="62708"/>
    <lineage>
        <taxon>Eukaryota</taxon>
        <taxon>Fungi</taxon>
        <taxon>Dikarya</taxon>
        <taxon>Ascomycota</taxon>
        <taxon>Pezizomycotina</taxon>
        <taxon>Leotiomycetes</taxon>
        <taxon>Erysiphales</taxon>
        <taxon>Erysiphaceae</taxon>
        <taxon>Golovinomyces</taxon>
    </lineage>
</organism>
<keyword evidence="1" id="KW-0732">Signal</keyword>
<evidence type="ECO:0000313" key="2">
    <source>
        <dbReference type="EMBL" id="RKF83395.1"/>
    </source>
</evidence>
<dbReference type="EMBL" id="MCBR01000337">
    <property type="protein sequence ID" value="RKF83395.1"/>
    <property type="molecule type" value="Genomic_DNA"/>
</dbReference>
<name>A0A420J9D3_9PEZI</name>
<proteinExistence type="predicted"/>